<evidence type="ECO:0000256" key="13">
    <source>
        <dbReference type="SAM" id="MobiDB-lite"/>
    </source>
</evidence>
<dbReference type="Gene3D" id="3.40.366.10">
    <property type="entry name" value="Malonyl-Coenzyme A Acyl Carrier Protein, domain 2"/>
    <property type="match status" value="1"/>
</dbReference>
<dbReference type="InterPro" id="IPR014043">
    <property type="entry name" value="Acyl_transferase_dom"/>
</dbReference>
<dbReference type="GO" id="GO:0008483">
    <property type="term" value="F:transaminase activity"/>
    <property type="evidence" value="ECO:0007669"/>
    <property type="project" value="InterPro"/>
</dbReference>
<dbReference type="GO" id="GO:0043041">
    <property type="term" value="P:amino acid activation for nonribosomal peptide biosynthetic process"/>
    <property type="evidence" value="ECO:0007669"/>
    <property type="project" value="TreeGrafter"/>
</dbReference>
<evidence type="ECO:0000256" key="4">
    <source>
        <dbReference type="ARBA" id="ARBA00022450"/>
    </source>
</evidence>
<dbReference type="InterPro" id="IPR016035">
    <property type="entry name" value="Acyl_Trfase/lysoPLipase"/>
</dbReference>
<reference evidence="18 19" key="1">
    <citation type="submission" date="2018-03" db="EMBL/GenBank/DDBJ databases">
        <title>The ancient ancestry and fast evolution of plastids.</title>
        <authorList>
            <person name="Moore K.R."/>
            <person name="Magnabosco C."/>
            <person name="Momper L."/>
            <person name="Gold D.A."/>
            <person name="Bosak T."/>
            <person name="Fournier G.P."/>
        </authorList>
    </citation>
    <scope>NUCLEOTIDE SEQUENCE [LARGE SCALE GENOMIC DNA]</scope>
    <source>
        <strain evidence="18 19">CCALA 037</strain>
    </source>
</reference>
<dbReference type="InterPro" id="IPR006162">
    <property type="entry name" value="Ppantetheine_attach_site"/>
</dbReference>
<dbReference type="InterPro" id="IPR020845">
    <property type="entry name" value="AMP-binding_CS"/>
</dbReference>
<evidence type="ECO:0008006" key="20">
    <source>
        <dbReference type="Google" id="ProtNLM"/>
    </source>
</evidence>
<dbReference type="InterPro" id="IPR009081">
    <property type="entry name" value="PP-bd_ACP"/>
</dbReference>
<keyword evidence="11" id="KW-0443">Lipid metabolism</keyword>
<dbReference type="Pfam" id="PF00501">
    <property type="entry name" value="AMP-binding"/>
    <property type="match status" value="2"/>
</dbReference>
<dbReference type="InterPro" id="IPR005814">
    <property type="entry name" value="Aminotrans_3"/>
</dbReference>
<comment type="cofactor">
    <cofactor evidence="1">
        <name>pantetheine 4'-phosphate</name>
        <dbReference type="ChEBI" id="CHEBI:47942"/>
    </cofactor>
</comment>
<dbReference type="InterPro" id="IPR006195">
    <property type="entry name" value="aa-tRNA-synth_II"/>
</dbReference>
<dbReference type="Gene3D" id="3.30.559.30">
    <property type="entry name" value="Nonribosomal peptide synthetase, condensation domain"/>
    <property type="match status" value="1"/>
</dbReference>
<dbReference type="InterPro" id="IPR014030">
    <property type="entry name" value="Ketoacyl_synth_N"/>
</dbReference>
<dbReference type="PROSITE" id="PS00600">
    <property type="entry name" value="AA_TRANSFER_CLASS_3"/>
    <property type="match status" value="1"/>
</dbReference>
<feature type="domain" description="Carrier" evidence="15">
    <location>
        <begin position="623"/>
        <end position="701"/>
    </location>
</feature>
<evidence type="ECO:0000259" key="16">
    <source>
        <dbReference type="PROSITE" id="PS50862"/>
    </source>
</evidence>
<protein>
    <recommendedName>
        <fullName evidence="20">Beta-ketoacyl synthase</fullName>
    </recommendedName>
</protein>
<evidence type="ECO:0000256" key="6">
    <source>
        <dbReference type="ARBA" id="ARBA00022553"/>
    </source>
</evidence>
<dbReference type="Pfam" id="PF23024">
    <property type="entry name" value="AMP-dom_DIP2-like"/>
    <property type="match status" value="1"/>
</dbReference>
<keyword evidence="7" id="KW-0808">Transferase</keyword>
<dbReference type="GO" id="GO:0016746">
    <property type="term" value="F:acyltransferase activity"/>
    <property type="evidence" value="ECO:0007669"/>
    <property type="project" value="InterPro"/>
</dbReference>
<feature type="compositionally biased region" description="Polar residues" evidence="13">
    <location>
        <begin position="594"/>
        <end position="603"/>
    </location>
</feature>
<name>A0A2T1GDQ0_9CYAN</name>
<dbReference type="InterPro" id="IPR023213">
    <property type="entry name" value="CAT-like_dom_sf"/>
</dbReference>
<dbReference type="Gene3D" id="1.10.1200.10">
    <property type="entry name" value="ACP-like"/>
    <property type="match status" value="3"/>
</dbReference>
<dbReference type="Pfam" id="PF00668">
    <property type="entry name" value="Condensation"/>
    <property type="match status" value="2"/>
</dbReference>
<feature type="region of interest" description="Disordered" evidence="13">
    <location>
        <begin position="588"/>
        <end position="617"/>
    </location>
</feature>
<dbReference type="Gene3D" id="3.40.640.10">
    <property type="entry name" value="Type I PLP-dependent aspartate aminotransferase-like (Major domain)"/>
    <property type="match status" value="1"/>
</dbReference>
<dbReference type="Gene3D" id="3.40.50.980">
    <property type="match status" value="2"/>
</dbReference>
<keyword evidence="14" id="KW-0812">Transmembrane</keyword>
<organism evidence="18 19">
    <name type="scientific">Chamaesiphon polymorphus CCALA 037</name>
    <dbReference type="NCBI Taxonomy" id="2107692"/>
    <lineage>
        <taxon>Bacteria</taxon>
        <taxon>Bacillati</taxon>
        <taxon>Cyanobacteriota</taxon>
        <taxon>Cyanophyceae</taxon>
        <taxon>Gomontiellales</taxon>
        <taxon>Chamaesiphonaceae</taxon>
        <taxon>Chamaesiphon</taxon>
    </lineage>
</organism>
<dbReference type="GO" id="GO:0071766">
    <property type="term" value="P:Actinobacterium-type cell wall biogenesis"/>
    <property type="evidence" value="ECO:0007669"/>
    <property type="project" value="UniProtKB-ARBA"/>
</dbReference>
<evidence type="ECO:0000256" key="3">
    <source>
        <dbReference type="ARBA" id="ARBA00006432"/>
    </source>
</evidence>
<dbReference type="InterPro" id="IPR016039">
    <property type="entry name" value="Thiolase-like"/>
</dbReference>
<dbReference type="FunFam" id="3.30.300.30:FF:000010">
    <property type="entry name" value="Enterobactin synthetase component F"/>
    <property type="match status" value="1"/>
</dbReference>
<dbReference type="CDD" id="cd05931">
    <property type="entry name" value="FAAL"/>
    <property type="match status" value="1"/>
</dbReference>
<dbReference type="Pfam" id="PF22621">
    <property type="entry name" value="CurL-like_PKS_C"/>
    <property type="match status" value="1"/>
</dbReference>
<dbReference type="Gene3D" id="3.30.559.10">
    <property type="entry name" value="Chloramphenicol acetyltransferase-like domain"/>
    <property type="match status" value="2"/>
</dbReference>
<feature type="region of interest" description="Disordered" evidence="13">
    <location>
        <begin position="1731"/>
        <end position="1761"/>
    </location>
</feature>
<evidence type="ECO:0000256" key="2">
    <source>
        <dbReference type="ARBA" id="ARBA00004496"/>
    </source>
</evidence>
<dbReference type="EMBL" id="PVWO01000177">
    <property type="protein sequence ID" value="PSB55588.1"/>
    <property type="molecule type" value="Genomic_DNA"/>
</dbReference>
<evidence type="ECO:0000256" key="9">
    <source>
        <dbReference type="ARBA" id="ARBA00022898"/>
    </source>
</evidence>
<feature type="domain" description="Carrier" evidence="15">
    <location>
        <begin position="3301"/>
        <end position="3376"/>
    </location>
</feature>
<keyword evidence="9" id="KW-0663">Pyridoxal phosphate</keyword>
<dbReference type="SUPFAM" id="SSF52777">
    <property type="entry name" value="CoA-dependent acyltransferases"/>
    <property type="match status" value="3"/>
</dbReference>
<feature type="region of interest" description="Disordered" evidence="13">
    <location>
        <begin position="1833"/>
        <end position="1853"/>
    </location>
</feature>
<dbReference type="SUPFAM" id="SSF56801">
    <property type="entry name" value="Acetyl-CoA synthetase-like"/>
    <property type="match status" value="2"/>
</dbReference>
<evidence type="ECO:0000256" key="10">
    <source>
        <dbReference type="ARBA" id="ARBA00023054"/>
    </source>
</evidence>
<evidence type="ECO:0000256" key="12">
    <source>
        <dbReference type="ARBA" id="ARBA00029443"/>
    </source>
</evidence>
<dbReference type="GO" id="GO:0006631">
    <property type="term" value="P:fatty acid metabolic process"/>
    <property type="evidence" value="ECO:0007669"/>
    <property type="project" value="UniProtKB-KW"/>
</dbReference>
<dbReference type="PANTHER" id="PTHR45527:SF14">
    <property type="entry name" value="PLIPASTATIN SYNTHASE SUBUNIT B"/>
    <property type="match status" value="1"/>
</dbReference>
<dbReference type="InterPro" id="IPR014031">
    <property type="entry name" value="Ketoacyl_synth_C"/>
</dbReference>
<dbReference type="InterPro" id="IPR001227">
    <property type="entry name" value="Ac_transferase_dom_sf"/>
</dbReference>
<keyword evidence="8" id="KW-0276">Fatty acid metabolism</keyword>
<comment type="subcellular location">
    <subcellularLocation>
        <location evidence="2">Cytoplasm</location>
    </subcellularLocation>
</comment>
<dbReference type="InterPro" id="IPR025110">
    <property type="entry name" value="AMP-bd_C"/>
</dbReference>
<comment type="similarity">
    <text evidence="12">In the C-terminal section; belongs to the NRP synthetase family.</text>
</comment>
<feature type="transmembrane region" description="Helical" evidence="14">
    <location>
        <begin position="65"/>
        <end position="89"/>
    </location>
</feature>
<dbReference type="RefSeq" id="WP_106306016.1">
    <property type="nucleotide sequence ID" value="NZ_PVWO01000177.1"/>
</dbReference>
<dbReference type="Gene3D" id="3.30.70.3290">
    <property type="match status" value="1"/>
</dbReference>
<dbReference type="Pfam" id="PF02801">
    <property type="entry name" value="Ketoacyl-synt_C"/>
    <property type="match status" value="1"/>
</dbReference>
<dbReference type="InterPro" id="IPR010071">
    <property type="entry name" value="AA_adenyl_dom"/>
</dbReference>
<dbReference type="SUPFAM" id="SSF55048">
    <property type="entry name" value="Probable ACP-binding domain of malonyl-CoA ACP transacylase"/>
    <property type="match status" value="1"/>
</dbReference>
<dbReference type="FunFam" id="3.40.366.10:FF:000002">
    <property type="entry name" value="Probable polyketide synthase 2"/>
    <property type="match status" value="1"/>
</dbReference>
<feature type="non-terminal residue" evidence="18">
    <location>
        <position position="3493"/>
    </location>
</feature>
<dbReference type="SUPFAM" id="SSF53383">
    <property type="entry name" value="PLP-dependent transferases"/>
    <property type="match status" value="1"/>
</dbReference>
<feature type="domain" description="Aminoacyl-transfer RNA synthetases class-II family profile" evidence="16">
    <location>
        <begin position="2156"/>
        <end position="3264"/>
    </location>
</feature>
<dbReference type="Gene3D" id="3.30.300.30">
    <property type="match status" value="2"/>
</dbReference>
<dbReference type="FunFam" id="3.40.50.980:FF:000001">
    <property type="entry name" value="Non-ribosomal peptide synthetase"/>
    <property type="match status" value="1"/>
</dbReference>
<dbReference type="InterPro" id="IPR015424">
    <property type="entry name" value="PyrdxlP-dep_Trfase"/>
</dbReference>
<dbReference type="InterPro" id="IPR045851">
    <property type="entry name" value="AMP-bd_C_sf"/>
</dbReference>
<dbReference type="InterPro" id="IPR042099">
    <property type="entry name" value="ANL_N_sf"/>
</dbReference>
<feature type="compositionally biased region" description="Polar residues" evidence="13">
    <location>
        <begin position="1734"/>
        <end position="1747"/>
    </location>
</feature>
<feature type="domain" description="Ketosynthase family 3 (KS3)" evidence="17">
    <location>
        <begin position="736"/>
        <end position="1159"/>
    </location>
</feature>
<dbReference type="OrthoDB" id="499075at2"/>
<dbReference type="FunFam" id="2.30.38.10:FF:000001">
    <property type="entry name" value="Non-ribosomal peptide synthetase PvdI"/>
    <property type="match status" value="1"/>
</dbReference>
<dbReference type="PANTHER" id="PTHR45527">
    <property type="entry name" value="NONRIBOSOMAL PEPTIDE SYNTHETASE"/>
    <property type="match status" value="1"/>
</dbReference>
<dbReference type="GO" id="GO:0030170">
    <property type="term" value="F:pyridoxal phosphate binding"/>
    <property type="evidence" value="ECO:0007669"/>
    <property type="project" value="InterPro"/>
</dbReference>
<dbReference type="GO" id="GO:0072330">
    <property type="term" value="P:monocarboxylic acid biosynthetic process"/>
    <property type="evidence" value="ECO:0007669"/>
    <property type="project" value="UniProtKB-ARBA"/>
</dbReference>
<accession>A0A2T1GDQ0</accession>
<dbReference type="GO" id="GO:0008610">
    <property type="term" value="P:lipid biosynthetic process"/>
    <property type="evidence" value="ECO:0007669"/>
    <property type="project" value="InterPro"/>
</dbReference>
<dbReference type="SMART" id="SM00825">
    <property type="entry name" value="PKS_KS"/>
    <property type="match status" value="1"/>
</dbReference>
<dbReference type="Pfam" id="PF00109">
    <property type="entry name" value="ketoacyl-synt"/>
    <property type="match status" value="1"/>
</dbReference>
<evidence type="ECO:0000256" key="14">
    <source>
        <dbReference type="SAM" id="Phobius"/>
    </source>
</evidence>
<dbReference type="Pfam" id="PF00202">
    <property type="entry name" value="Aminotran_3"/>
    <property type="match status" value="1"/>
</dbReference>
<sequence length="3493" mass="385521">MNTSSSTIVEVLQWRAKHQPNKIGYVFLNDGEIESASLTYKELDYRAKLVSTLLRRSAQAGDRALLIYPPGLDFIIAFLGCLYAGVVAVPVDMPRRNQRTQRLQKIVSDARANLILTVTEVLPTLENSFPSDSGTQLLGTDGIEADGAALFEPSKISADTLAFLQYTSGSTGNPKGVMVSHGNLMHNEKTIKKAFNHSENTIFVGWLPLFHDMGLIGNVLQPMYLGIPSYLMSPVAFLQKPIRWLRAIDKYKATTSGGPNFAYDLCVNKITPEQRAELDLSSWNLAFNGAEPVRAETLTKFANIFSECGFNPAAVYPCYGMAETTLFTTGNWQEIPSIARQVDSVALSDRKIIIPSNLPADDPTLTSIVSCGRAWLDTEIEIVDPGLLTRCAPDRVGEIWVASESVAQGYWNRPDDTEQIFKAQIANDEREQKFLRTGDLGFVHDGELFVTGRLKDVIIIRGRNHYPQDIELTVANCQPSLAMNSGAAFMVEIGGEEKLVIAQEVERTQRRQIDREAIETAVLAAVSEQHELQVDALLLLKPGTIPKTSSGKIQRSACRQAFLDRTFDLIVEPSELFTSTINPDRSVDFDKSSQLESVDNSARSKLKNDRDRQIKTPSPVANPVLMTLVINAIRKQVALTLDKPIDRIFATRNFHSFGTDSLKAVEIIGNLSQYLELQLSPTLLFEHSTPAELAAHLVQTYCEHLSAKFLTPPPDVDAPTTSDPDDRSQPATVNASGDIAVIGMSCRFPQAPDLESYWQLLANGDNAITEVPTQRWAQNWYDVNLDTANKTYSRWGGFIDNVDLFDPLFFQISPREAELMDPQQRIFLEVVWEALEHAGYRPEQLEPDRVGVFVGCSNNGYYRRIEGQLQAADYSAGIGNQNPIIANRVSFLLNLRGPSVLVDTLCSSSLVSLHMACQSIRQGECNAAIAGGVNLQLSPEYYVGMSRMKVHSPTGQCYAFDDRANGIVLGEGAGAVLLKPLERAIADGDRIHGIIKGSAVNNDGRTNGLTAPNPASQADVIRTALDNAGVSAETISYVEAHGTGTTLGDPIEIEGLTKAFRVDTDQKQFCAIGSVKTNLGHLESAAGIAQFIKVLLSLQHQQLPPSLNFDRPNPYIPFDTSPFVVNNQLQAWESASTPRRAGVSSFGMGGTNAHVVVEEAPTLKEIHNQVDRTHHLLMLSAKSEQALNELVDRYHQLLTNRPGLSLADLCFTANTGRVQFNERLGIVTDSISDLTAQLTAYRQQQLTPNIYRGSSQKKSTAKIAYLFTGQGSLSVRMGRQLYETQPTFRQAIAECAVLMEPHLDQPLLSILYPTNGQKELIDRTIYAQPALFALEYALFKLWQSWGITPDAVLGHSLGEYVAAVVAGVMSLADGIKLVTTRARLMQNLPTVGEMVAVFATPADIQKTIEIDGRQLTFAVYNSPENTVIAGDKQAISHACAALAAEGIGFKPLDTTNAFHSPLMEPMLPKFQQLAATISYTSPQIPLISNLTGAQVDKIDAEYWCQHLQQSVRFVDGIQALAELDINIFVEIGPKPTLLAIGQQCLPVDDDRLWLSSLRGIADGTQMLHSLVRLAVNGVAINWVGFDRDYARQRVPLPTYPFQRKSYWIDPPMDTEPFAPIPSNQNLSFASQDSALASVDMTDRQRQQDILNQLHTSVAKLLKADLAEVDINAPFLEMGADSLVLVEAIGYVERTFGLKVGIRQIFEELTTIALLAKYIHEQIPLEITSPEPVLATSTNGKSATNGNSGHHHESNKLSSTSNVIQSTGAVTMNSASGLERIMQQQLQVVSNTMSDIVAQQLSFLREQTGNFEPAPNAITGIDPKKYQPVVSTVNEDRKSPPLPPIAEKSPLQSTSQLSPSIELDRFINSYTQKTFGSKNATQISRDVLADSRASAGFRPSLKELVYPIIGDRAAGAYCWDIDGNKYIDITMGFGVLLFGHNPQFVKDAISNQLERGLQIGPQAPLAGEVARSIAELTGTERVAFCNSGTEAVMTAIRLARHTTGRNKIVIFTNSYHGHFDGILATASQGQSIPSTTGIAPLTVSDVLVLEYGEDSALEVVRANATEIAAVIVEPVQSRNLSLQPREFLQQLRLATAASGIALVFDEVLLGFRIHQGGAQAWFDIKADLVTYGKIIGGGLPIGVVAGRAEYLDGIDGGSWSYGNASYPSTEKTFFAGTFNKNHLGMAAAHAVVQHLTAAGPSLQAELNQRTQILVSTLNDFFVSEEVPIRVLNFGSLFRFTFSGNFDQFFYHLIAKGIYIWEGRACFLSTAHTDEDVNQIVRAIQSTVREIRADGFWPRSSSDSATLPSSQKQATTVSSMATAKVEPADAPVGIPLTKAQQQLWFLAQLGDNSSAAYNESVIIQLRGELKLAAMQQALQKIVDRHEALRTKIDPTGEVQHICLSVKIDVPVIDFSDINDNDRESQVTAWLQEDRQTPFDFTKNSLFRCQILKLEAQQHLLVVSAHHIIIDGWSMGIMLQEIAAIYSAECENISSELTSPLQFRSYVQWLEQQADTAAMASHQSYWLEQLYDPIPVLELPTDRPRRATKTFRANRQTIELETKLSNDLRRVSREQGCTLFMTMLSAYKTLFHRLTGQDDILIGISTAGRSLEGSQELIGYCTHLLPIRSQFVDNPSFLEYLLTLRGVLLAAYEHQDYPFANLLELLSEQRKTNHVPLITATFNLERSLAVPEMSGLDTSLYSGAIGFADYDLNLNVIEVGTELVLSCDYSTDLFDGATISRLLGHFQTVLLAVVENPQQAVSELPLLSESERQQLLFDWNDTQTDYPQDKCIHQLFEEQVAKTPNAIAVVFEQQELTYQQLNQRANQLAHHLQTLGVKPEVLVGICVERSLEMVVGLLGILKAGGAYVPLDPSYPTERLSYLLSDAGIEVLLIQDNLLSVLPSHTARVVRLDIDLAVIEQYSQANLVTGAADDLAYIIYTSGSTGQPKGVLVAHQNLVNAYFAWEEAYQLQTHARNHLQMASLSFDVFGGNLVRALCSGGKLVICPLDYLLNAEKLYELMVQQEIDCAEFVPAVARNLMEYLEETHQDLSFMKVTIVGSDNWYIEEHERIRKLCHEKTHLINSYGVTEATVDSCYFDNNYGREWVEKLVPIGKPFANTQVYILDSQLQPVPIGVAGELHIGGDGLARGYLNRPELTQAKFVLNPFSPDRSPRLYKTGDLARYLPDGNIEFLGRIDHQVKIRGFRIELGEIEAVLSNHLQVRQAVAIVTADSAGNNRLIAYVVSEEETLSTQQLREFLQQQLPAYMVPSAFVILNTLPLTPNGKVDRKALPAPDGEIEREQEYVAPQTPNQEIVAHIFTSVLGVEKVGIHDNFFELGGHSLLATQLTSRLKHSFAVDIPLRAVFEAPTVDRLARTIDRLRTQEQGWSLPVITRIVPTSESIPLSFAQERLWFLNQLEGASATYNMPEALRLTGDLNLDAFQQALTEIVRRHEVLRTSFTTVNGTPMQVIHPSASMDIAVTDLQHLTDTEREVVLEQH</sequence>
<keyword evidence="10" id="KW-0175">Coiled coil</keyword>
<dbReference type="Pfam" id="PF00550">
    <property type="entry name" value="PP-binding"/>
    <property type="match status" value="3"/>
</dbReference>
<evidence type="ECO:0000313" key="18">
    <source>
        <dbReference type="EMBL" id="PSB55588.1"/>
    </source>
</evidence>
<dbReference type="PROSITE" id="PS00012">
    <property type="entry name" value="PHOSPHOPANTETHEINE"/>
    <property type="match status" value="1"/>
</dbReference>
<keyword evidence="19" id="KW-1185">Reference proteome</keyword>
<dbReference type="SUPFAM" id="SSF47336">
    <property type="entry name" value="ACP-like"/>
    <property type="match status" value="3"/>
</dbReference>
<keyword evidence="4" id="KW-0596">Phosphopantetheine</keyword>
<dbReference type="CDD" id="cd19531">
    <property type="entry name" value="LCL_NRPS-like"/>
    <property type="match status" value="1"/>
</dbReference>
<dbReference type="InterPro" id="IPR001242">
    <property type="entry name" value="Condensation_dom"/>
</dbReference>
<dbReference type="SMART" id="SM00827">
    <property type="entry name" value="PKS_AT"/>
    <property type="match status" value="1"/>
</dbReference>
<evidence type="ECO:0000313" key="19">
    <source>
        <dbReference type="Proteomes" id="UP000238937"/>
    </source>
</evidence>
<dbReference type="FunFam" id="3.40.50.12780:FF:000013">
    <property type="entry name" value="Long-chain-fatty-acid--AMP ligase FadD32"/>
    <property type="match status" value="1"/>
</dbReference>
<dbReference type="InterPro" id="IPR040097">
    <property type="entry name" value="FAAL/FAAC"/>
</dbReference>
<dbReference type="PROSITE" id="PS50075">
    <property type="entry name" value="CARRIER"/>
    <property type="match status" value="3"/>
</dbReference>
<dbReference type="InterPro" id="IPR020841">
    <property type="entry name" value="PKS_Beta-ketoAc_synthase_dom"/>
</dbReference>
<dbReference type="SUPFAM" id="SSF52151">
    <property type="entry name" value="FabD/lysophospholipase-like"/>
    <property type="match status" value="1"/>
</dbReference>
<dbReference type="InterPro" id="IPR000873">
    <property type="entry name" value="AMP-dep_synth/lig_dom"/>
</dbReference>
<dbReference type="GO" id="GO:0031177">
    <property type="term" value="F:phosphopantetheine binding"/>
    <property type="evidence" value="ECO:0007669"/>
    <property type="project" value="InterPro"/>
</dbReference>
<dbReference type="Proteomes" id="UP000238937">
    <property type="component" value="Unassembled WGS sequence"/>
</dbReference>
<evidence type="ECO:0000256" key="5">
    <source>
        <dbReference type="ARBA" id="ARBA00022490"/>
    </source>
</evidence>
<evidence type="ECO:0000256" key="8">
    <source>
        <dbReference type="ARBA" id="ARBA00022832"/>
    </source>
</evidence>
<evidence type="ECO:0000256" key="7">
    <source>
        <dbReference type="ARBA" id="ARBA00022679"/>
    </source>
</evidence>
<dbReference type="SMART" id="SM01294">
    <property type="entry name" value="PKS_PP_betabranch"/>
    <property type="match status" value="2"/>
</dbReference>
<dbReference type="InterPro" id="IPR020806">
    <property type="entry name" value="PKS_PP-bd"/>
</dbReference>
<evidence type="ECO:0000259" key="17">
    <source>
        <dbReference type="PROSITE" id="PS52004"/>
    </source>
</evidence>
<dbReference type="PROSITE" id="PS52004">
    <property type="entry name" value="KS3_2"/>
    <property type="match status" value="1"/>
</dbReference>
<dbReference type="Gene3D" id="3.40.47.10">
    <property type="match status" value="1"/>
</dbReference>
<keyword evidence="14" id="KW-1133">Transmembrane helix</keyword>
<dbReference type="Pfam" id="PF13193">
    <property type="entry name" value="AMP-binding_C"/>
    <property type="match status" value="1"/>
</dbReference>
<evidence type="ECO:0000259" key="15">
    <source>
        <dbReference type="PROSITE" id="PS50075"/>
    </source>
</evidence>
<dbReference type="InterPro" id="IPR015421">
    <property type="entry name" value="PyrdxlP-dep_Trfase_major"/>
</dbReference>
<comment type="similarity">
    <text evidence="3">Belongs to the ATP-dependent AMP-binding enzyme family.</text>
</comment>
<dbReference type="GO" id="GO:0005737">
    <property type="term" value="C:cytoplasm"/>
    <property type="evidence" value="ECO:0007669"/>
    <property type="project" value="UniProtKB-SubCell"/>
</dbReference>
<dbReference type="Gene3D" id="3.90.1150.10">
    <property type="entry name" value="Aspartate Aminotransferase, domain 1"/>
    <property type="match status" value="1"/>
</dbReference>
<dbReference type="NCBIfam" id="TIGR01733">
    <property type="entry name" value="AA-adenyl-dom"/>
    <property type="match status" value="1"/>
</dbReference>
<dbReference type="FunFam" id="1.10.1200.10:FF:000016">
    <property type="entry name" value="Non-ribosomal peptide synthase"/>
    <property type="match status" value="1"/>
</dbReference>
<dbReference type="SMART" id="SM00823">
    <property type="entry name" value="PKS_PP"/>
    <property type="match status" value="3"/>
</dbReference>
<dbReference type="Pfam" id="PF00698">
    <property type="entry name" value="Acyl_transf_1"/>
    <property type="match status" value="1"/>
</dbReference>
<dbReference type="PROSITE" id="PS50862">
    <property type="entry name" value="AA_TRNA_LIGASE_II"/>
    <property type="match status" value="1"/>
</dbReference>
<gene>
    <name evidence="18" type="ORF">C7B77_14545</name>
</gene>
<keyword evidence="5" id="KW-0963">Cytoplasm</keyword>
<dbReference type="GO" id="GO:0044550">
    <property type="term" value="P:secondary metabolite biosynthetic process"/>
    <property type="evidence" value="ECO:0007669"/>
    <property type="project" value="UniProtKB-ARBA"/>
</dbReference>
<evidence type="ECO:0000256" key="11">
    <source>
        <dbReference type="ARBA" id="ARBA00023098"/>
    </source>
</evidence>
<dbReference type="FunFam" id="3.40.47.10:FF:000019">
    <property type="entry name" value="Polyketide synthase type I"/>
    <property type="match status" value="1"/>
</dbReference>
<dbReference type="InterPro" id="IPR016036">
    <property type="entry name" value="Malonyl_transacylase_ACP-bd"/>
</dbReference>
<dbReference type="InterPro" id="IPR015422">
    <property type="entry name" value="PyrdxlP-dep_Trfase_small"/>
</dbReference>
<dbReference type="InterPro" id="IPR036736">
    <property type="entry name" value="ACP-like_sf"/>
</dbReference>
<dbReference type="PROSITE" id="PS00455">
    <property type="entry name" value="AMP_BINDING"/>
    <property type="match status" value="2"/>
</dbReference>
<evidence type="ECO:0000256" key="1">
    <source>
        <dbReference type="ARBA" id="ARBA00001957"/>
    </source>
</evidence>
<keyword evidence="14" id="KW-0472">Membrane</keyword>
<comment type="caution">
    <text evidence="18">The sequence shown here is derived from an EMBL/GenBank/DDBJ whole genome shotgun (WGS) entry which is preliminary data.</text>
</comment>
<dbReference type="Gene3D" id="3.40.50.12780">
    <property type="entry name" value="N-terminal domain of ligase-like"/>
    <property type="match status" value="1"/>
</dbReference>
<feature type="region of interest" description="Disordered" evidence="13">
    <location>
        <begin position="712"/>
        <end position="734"/>
    </location>
</feature>
<proteinExistence type="inferred from homology"/>
<dbReference type="InterPro" id="IPR049704">
    <property type="entry name" value="Aminotrans_3_PPA_site"/>
</dbReference>
<keyword evidence="6" id="KW-0597">Phosphoprotein</keyword>
<dbReference type="CDD" id="cd00610">
    <property type="entry name" value="OAT_like"/>
    <property type="match status" value="1"/>
</dbReference>
<feature type="domain" description="Carrier" evidence="15">
    <location>
        <begin position="1644"/>
        <end position="1722"/>
    </location>
</feature>
<dbReference type="SUPFAM" id="SSF53901">
    <property type="entry name" value="Thiolase-like"/>
    <property type="match status" value="1"/>
</dbReference>
<dbReference type="CDD" id="cd00833">
    <property type="entry name" value="PKS"/>
    <property type="match status" value="1"/>
</dbReference>
<dbReference type="Gene3D" id="2.30.38.10">
    <property type="entry name" value="Luciferase, Domain 3"/>
    <property type="match status" value="1"/>
</dbReference>
<dbReference type="FunFam" id="3.40.50.12780:FF:000012">
    <property type="entry name" value="Non-ribosomal peptide synthetase"/>
    <property type="match status" value="1"/>
</dbReference>